<proteinExistence type="predicted"/>
<name>A0AAN2PF57_9BACI</name>
<reference evidence="1 2" key="1">
    <citation type="journal article" date="2014" name="Genome Announc.">
        <title>Genome Sequence of Bacillus simplex Strain P558, Isolated from a Human Fecal Sample.</title>
        <authorList>
            <person name="Croce O."/>
            <person name="Hugon P."/>
            <person name="Lagier J.C."/>
            <person name="Bibi F."/>
            <person name="Robert C."/>
            <person name="Azhar E.I."/>
            <person name="Raoult D."/>
            <person name="Fournier P.E."/>
        </authorList>
    </citation>
    <scope>NUCLEOTIDE SEQUENCE [LARGE SCALE GENOMIC DNA]</scope>
    <source>
        <strain evidence="1 2">P558</strain>
    </source>
</reference>
<dbReference type="Proteomes" id="UP000182110">
    <property type="component" value="Unassembled WGS sequence"/>
</dbReference>
<protein>
    <submittedName>
        <fullName evidence="1">Uncharacterized protein</fullName>
    </submittedName>
</protein>
<organism evidence="1 2">
    <name type="scientific">Peribacillus simplex</name>
    <dbReference type="NCBI Taxonomy" id="1478"/>
    <lineage>
        <taxon>Bacteria</taxon>
        <taxon>Bacillati</taxon>
        <taxon>Bacillota</taxon>
        <taxon>Bacilli</taxon>
        <taxon>Bacillales</taxon>
        <taxon>Bacillaceae</taxon>
        <taxon>Peribacillus</taxon>
    </lineage>
</organism>
<dbReference type="EMBL" id="CCXW01000001">
    <property type="protein sequence ID" value="CEG31455.1"/>
    <property type="molecule type" value="Genomic_DNA"/>
</dbReference>
<dbReference type="RefSeq" id="WP_072272611.1">
    <property type="nucleotide sequence ID" value="NZ_CCXW01000001.1"/>
</dbReference>
<sequence length="254" mass="28057">MPFNQALPVWNAVGSPPPESKKSVGYLPDEHPPADWWNWQMNLTYLALKNLQDNAADKTLATTAVSGLMAAADKTKLNSVATNANNYVHPTTHPASIITQDTNNQFVTATDKTNWNAKETPAGAQAKADTVKNMLFDQSLLWSGAVYPMSADTITPSKKLSECPNGWILIWGDYDVGAGSNDYQFVFTFVPKTFPSLFPGKDSYFQIPNYVSETQNQTTIKQLTFTDSTIKGNDINKNSYSQSDDVTLRRVLAF</sequence>
<accession>A0AAN2PF57</accession>
<comment type="caution">
    <text evidence="1">The sequence shown here is derived from an EMBL/GenBank/DDBJ whole genome shotgun (WGS) entry which is preliminary data.</text>
</comment>
<gene>
    <name evidence="1" type="ORF">BN1180_01599</name>
</gene>
<evidence type="ECO:0000313" key="1">
    <source>
        <dbReference type="EMBL" id="CEG31455.1"/>
    </source>
</evidence>
<evidence type="ECO:0000313" key="2">
    <source>
        <dbReference type="Proteomes" id="UP000182110"/>
    </source>
</evidence>
<keyword evidence="2" id="KW-1185">Reference proteome</keyword>
<dbReference type="AlphaFoldDB" id="A0AAN2PF57"/>